<keyword evidence="3" id="KW-1185">Reference proteome</keyword>
<dbReference type="Pfam" id="PF13469">
    <property type="entry name" value="Sulfotransfer_3"/>
    <property type="match status" value="1"/>
</dbReference>
<reference evidence="2" key="2">
    <citation type="submission" date="2020-09" db="EMBL/GenBank/DDBJ databases">
        <authorList>
            <person name="Sun Q."/>
            <person name="Ohkuma M."/>
        </authorList>
    </citation>
    <scope>NUCLEOTIDE SEQUENCE</scope>
    <source>
        <strain evidence="2">JCM 18487</strain>
    </source>
</reference>
<dbReference type="PANTHER" id="PTHR10605">
    <property type="entry name" value="HEPARAN SULFATE SULFOTRANSFERASE"/>
    <property type="match status" value="1"/>
</dbReference>
<comment type="caution">
    <text evidence="2">The sequence shown here is derived from an EMBL/GenBank/DDBJ whole genome shotgun (WGS) entry which is preliminary data.</text>
</comment>
<sequence>MKRKPNFFIIGAAKCGTTSLNQYLCQHPDIYMAPRKETHFFAIPDMPERFQGPGDEVYMSNLIRTEAEYLALFDNVQGESAVGESSVGYLFYPKSAERIARWADDPKFIVILRHPVDRAYSAYMHLIRDGRETLSFAEGWQAEPQRLKNDYQPLWMYRQGSTYFPSLQRYFEIFGKDRVMVILYDDFKRQPAKVLRQIFSFLGVREDVPIDTSMRFNVTGIPRGPLYQWATSSNAFTRLVKPLIPAKIRHKIRLTAVRWSLNKIPLDEENRRHYLRAFEDDIYNVECLIGRNTGWLATAGKIEYL</sequence>
<protein>
    <recommendedName>
        <fullName evidence="4">Sulfotransferase family protein</fullName>
    </recommendedName>
</protein>
<dbReference type="SUPFAM" id="SSF52540">
    <property type="entry name" value="P-loop containing nucleoside triphosphate hydrolases"/>
    <property type="match status" value="1"/>
</dbReference>
<dbReference type="RefSeq" id="WP_188881656.1">
    <property type="nucleotide sequence ID" value="NZ_BMOY01000013.1"/>
</dbReference>
<dbReference type="Gene3D" id="3.40.50.300">
    <property type="entry name" value="P-loop containing nucleotide triphosphate hydrolases"/>
    <property type="match status" value="1"/>
</dbReference>
<keyword evidence="1" id="KW-0808">Transferase</keyword>
<evidence type="ECO:0000313" key="2">
    <source>
        <dbReference type="EMBL" id="GGJ03578.1"/>
    </source>
</evidence>
<accession>A0A917NIF4</accession>
<dbReference type="InterPro" id="IPR037359">
    <property type="entry name" value="NST/OST"/>
</dbReference>
<dbReference type="PANTHER" id="PTHR10605:SF56">
    <property type="entry name" value="BIFUNCTIONAL HEPARAN SULFATE N-DEACETYLASE_N-SULFOTRANSFERASE"/>
    <property type="match status" value="1"/>
</dbReference>
<dbReference type="InterPro" id="IPR027417">
    <property type="entry name" value="P-loop_NTPase"/>
</dbReference>
<organism evidence="2 3">
    <name type="scientific">Alicyclobacillus cellulosilyticus</name>
    <dbReference type="NCBI Taxonomy" id="1003997"/>
    <lineage>
        <taxon>Bacteria</taxon>
        <taxon>Bacillati</taxon>
        <taxon>Bacillota</taxon>
        <taxon>Bacilli</taxon>
        <taxon>Bacillales</taxon>
        <taxon>Alicyclobacillaceae</taxon>
        <taxon>Alicyclobacillus</taxon>
    </lineage>
</organism>
<evidence type="ECO:0000313" key="3">
    <source>
        <dbReference type="Proteomes" id="UP000637695"/>
    </source>
</evidence>
<reference evidence="2" key="1">
    <citation type="journal article" date="2014" name="Int. J. Syst. Evol. Microbiol.">
        <title>Complete genome sequence of Corynebacterium casei LMG S-19264T (=DSM 44701T), isolated from a smear-ripened cheese.</title>
        <authorList>
            <consortium name="US DOE Joint Genome Institute (JGI-PGF)"/>
            <person name="Walter F."/>
            <person name="Albersmeier A."/>
            <person name="Kalinowski J."/>
            <person name="Ruckert C."/>
        </authorList>
    </citation>
    <scope>NUCLEOTIDE SEQUENCE</scope>
    <source>
        <strain evidence="2">JCM 18487</strain>
    </source>
</reference>
<dbReference type="GO" id="GO:0008146">
    <property type="term" value="F:sulfotransferase activity"/>
    <property type="evidence" value="ECO:0007669"/>
    <property type="project" value="InterPro"/>
</dbReference>
<evidence type="ECO:0000256" key="1">
    <source>
        <dbReference type="ARBA" id="ARBA00022679"/>
    </source>
</evidence>
<evidence type="ECO:0008006" key="4">
    <source>
        <dbReference type="Google" id="ProtNLM"/>
    </source>
</evidence>
<dbReference type="AlphaFoldDB" id="A0A917NIF4"/>
<name>A0A917NIF4_9BACL</name>
<gene>
    <name evidence="2" type="ORF">GCM10010885_11070</name>
</gene>
<proteinExistence type="predicted"/>
<dbReference type="Proteomes" id="UP000637695">
    <property type="component" value="Unassembled WGS sequence"/>
</dbReference>
<dbReference type="EMBL" id="BMOY01000013">
    <property type="protein sequence ID" value="GGJ03578.1"/>
    <property type="molecule type" value="Genomic_DNA"/>
</dbReference>